<comment type="caution">
    <text evidence="2">The sequence shown here is derived from an EMBL/GenBank/DDBJ whole genome shotgun (WGS) entry which is preliminary data.</text>
</comment>
<keyword evidence="1" id="KW-0472">Membrane</keyword>
<feature type="transmembrane region" description="Helical" evidence="1">
    <location>
        <begin position="69"/>
        <end position="97"/>
    </location>
</feature>
<organism evidence="2 3">
    <name type="scientific">Halomonas salipaludis</name>
    <dbReference type="NCBI Taxonomy" id="2032625"/>
    <lineage>
        <taxon>Bacteria</taxon>
        <taxon>Pseudomonadati</taxon>
        <taxon>Pseudomonadota</taxon>
        <taxon>Gammaproteobacteria</taxon>
        <taxon>Oceanospirillales</taxon>
        <taxon>Halomonadaceae</taxon>
        <taxon>Halomonas</taxon>
    </lineage>
</organism>
<proteinExistence type="predicted"/>
<feature type="transmembrane region" description="Helical" evidence="1">
    <location>
        <begin position="40"/>
        <end position="57"/>
    </location>
</feature>
<dbReference type="OrthoDB" id="7594417at2"/>
<feature type="transmembrane region" description="Helical" evidence="1">
    <location>
        <begin position="14"/>
        <end position="34"/>
    </location>
</feature>
<dbReference type="RefSeq" id="WP_095621539.1">
    <property type="nucleotide sequence ID" value="NZ_NSKB01000005.1"/>
</dbReference>
<evidence type="ECO:0000313" key="2">
    <source>
        <dbReference type="EMBL" id="PAU76070.1"/>
    </source>
</evidence>
<evidence type="ECO:0000256" key="1">
    <source>
        <dbReference type="SAM" id="Phobius"/>
    </source>
</evidence>
<dbReference type="Proteomes" id="UP000217771">
    <property type="component" value="Unassembled WGS sequence"/>
</dbReference>
<keyword evidence="1" id="KW-0812">Transmembrane</keyword>
<name>A0A2A2EU33_9GAMM</name>
<keyword evidence="3" id="KW-1185">Reference proteome</keyword>
<dbReference type="EMBL" id="NSKB01000005">
    <property type="protein sequence ID" value="PAU76070.1"/>
    <property type="molecule type" value="Genomic_DNA"/>
</dbReference>
<protein>
    <submittedName>
        <fullName evidence="2">Uncharacterized protein</fullName>
    </submittedName>
</protein>
<gene>
    <name evidence="2" type="ORF">CK498_14280</name>
</gene>
<accession>A0A2A2EU33</accession>
<dbReference type="AlphaFoldDB" id="A0A2A2EU33"/>
<evidence type="ECO:0000313" key="3">
    <source>
        <dbReference type="Proteomes" id="UP000217771"/>
    </source>
</evidence>
<keyword evidence="1" id="KW-1133">Transmembrane helix</keyword>
<reference evidence="2 3" key="1">
    <citation type="submission" date="2017-08" db="EMBL/GenBank/DDBJ databases">
        <title>Halomonas alkalisoli sp. nov., isolated from saline alkaline soil.</title>
        <authorList>
            <person name="Wang D."/>
            <person name="Zhang G."/>
        </authorList>
    </citation>
    <scope>NUCLEOTIDE SEQUENCE [LARGE SCALE GENOMIC DNA]</scope>
    <source>
        <strain evidence="2 3">WRN001</strain>
    </source>
</reference>
<sequence length="183" mass="20534">MERIRHIHSITKRLIVMTTIAVAVLGGIFALTFFFDKRFMVTWAVPLCGIIGGFVSIQQRLNNVTDEELALLDASWFQILLVPIFGGVFALVLYLVFLSGIVSGDLFPDFSFPEERPWQTGNQYMLRIFRETSPSSGPDLAKLLFWSFVAGFSERFVPQLISNVTTSASSASERSERDDAADR</sequence>